<evidence type="ECO:0000256" key="1">
    <source>
        <dbReference type="SAM" id="MobiDB-lite"/>
    </source>
</evidence>
<dbReference type="InterPro" id="IPR021345">
    <property type="entry name" value="DUF2961"/>
</dbReference>
<sequence>MDALLDRHRSENIDSKNTNMISKTTCFFSAVMALSVLVVKAQEPVSVESLLREMVDRDAVARYPEKNFRLKQHSSYNRASTTPNEPAGWFNNKDNNTSDKDKCFVRVEENNGRKEWVLMDHEGPGAIVRTWVPWRGHSNASTDINLRIYLDGDVEPVLEGNMLSMFDGSGLIPYPFAHPSLRSAVNFFPIPFAKNCKVTTDQMPFFYQITYRQYDEGTPVKTFTMEDFEAAKGLTGETGKLLLNPGSGTEQKASGSAEPKGLETSATILPDGDQSLDLPTGSASVRELTVKLGSYEDPNVTRQVVLKMEFDGKETVWCPIGDFFGTGIGLNPMQGWSSTVAEDGTMTCRWVMPYQNSGKVSLLNLSAAPVDAKLIVRTGDWDWDERSMYFHAGWHGQYPVQTRPYSDWNYITLKGRGVYVADTLTIMNPVERWWGEGDEKIWVDAEDFPSLFGTGTEDYYAYSWGGVSTDFYEHPFHAQPRAHKYNKLNRKPEAKALVRNTLGYSVESRSRALDTMPFGSSLQLDMEVWSWTDCEMGYGVGMSWYGFADTESNREPEPAEVLNVPPVPDPENAPAVSSADSFKDAVEIIPEQILSKPDGIVLKFQDLRKMKFKGKWNLGTHQLFKGAQVGDAIEIRIPATSDGAERLALYATKSNDFGILRFSVNGKPAGEEVDLYAAKPVPTGAIELGDFEPVENAYVLRVEMAGKNSSSKDTFFGLDCVTLSLPTNESTDAKQ</sequence>
<dbReference type="Pfam" id="PF11175">
    <property type="entry name" value="DUF2961"/>
    <property type="match status" value="1"/>
</dbReference>
<evidence type="ECO:0000313" key="3">
    <source>
        <dbReference type="Proteomes" id="UP000316213"/>
    </source>
</evidence>
<evidence type="ECO:0008006" key="4">
    <source>
        <dbReference type="Google" id="ProtNLM"/>
    </source>
</evidence>
<feature type="region of interest" description="Disordered" evidence="1">
    <location>
        <begin position="72"/>
        <end position="94"/>
    </location>
</feature>
<protein>
    <recommendedName>
        <fullName evidence="4">DUF2961 domain-containing protein</fullName>
    </recommendedName>
</protein>
<gene>
    <name evidence="2" type="ORF">Pla100_53890</name>
</gene>
<feature type="region of interest" description="Disordered" evidence="1">
    <location>
        <begin position="239"/>
        <end position="280"/>
    </location>
</feature>
<dbReference type="Proteomes" id="UP000316213">
    <property type="component" value="Unassembled WGS sequence"/>
</dbReference>
<name>A0A5C5ZVQ4_9BACT</name>
<feature type="compositionally biased region" description="Polar residues" evidence="1">
    <location>
        <begin position="73"/>
        <end position="84"/>
    </location>
</feature>
<keyword evidence="3" id="KW-1185">Reference proteome</keyword>
<dbReference type="Gene3D" id="2.60.120.1390">
    <property type="match status" value="2"/>
</dbReference>
<dbReference type="EMBL" id="SJPM01000016">
    <property type="protein sequence ID" value="TWT91215.1"/>
    <property type="molecule type" value="Genomic_DNA"/>
</dbReference>
<evidence type="ECO:0000313" key="2">
    <source>
        <dbReference type="EMBL" id="TWT91215.1"/>
    </source>
</evidence>
<accession>A0A5C5ZVQ4</accession>
<dbReference type="AlphaFoldDB" id="A0A5C5ZVQ4"/>
<reference evidence="2 3" key="1">
    <citation type="submission" date="2019-02" db="EMBL/GenBank/DDBJ databases">
        <title>Deep-cultivation of Planctomycetes and their phenomic and genomic characterization uncovers novel biology.</title>
        <authorList>
            <person name="Wiegand S."/>
            <person name="Jogler M."/>
            <person name="Boedeker C."/>
            <person name="Pinto D."/>
            <person name="Vollmers J."/>
            <person name="Rivas-Marin E."/>
            <person name="Kohn T."/>
            <person name="Peeters S.H."/>
            <person name="Heuer A."/>
            <person name="Rast P."/>
            <person name="Oberbeckmann S."/>
            <person name="Bunk B."/>
            <person name="Jeske O."/>
            <person name="Meyerdierks A."/>
            <person name="Storesund J.E."/>
            <person name="Kallscheuer N."/>
            <person name="Luecker S."/>
            <person name="Lage O.M."/>
            <person name="Pohl T."/>
            <person name="Merkel B.J."/>
            <person name="Hornburger P."/>
            <person name="Mueller R.-W."/>
            <person name="Bruemmer F."/>
            <person name="Labrenz M."/>
            <person name="Spormann A.M."/>
            <person name="Op Den Camp H."/>
            <person name="Overmann J."/>
            <person name="Amann R."/>
            <person name="Jetten M.S.M."/>
            <person name="Mascher T."/>
            <person name="Medema M.H."/>
            <person name="Devos D.P."/>
            <person name="Kaster A.-K."/>
            <person name="Ovreas L."/>
            <person name="Rohde M."/>
            <person name="Galperin M.Y."/>
            <person name="Jogler C."/>
        </authorList>
    </citation>
    <scope>NUCLEOTIDE SEQUENCE [LARGE SCALE GENOMIC DNA]</scope>
    <source>
        <strain evidence="2 3">Pla100</strain>
    </source>
</reference>
<organism evidence="2 3">
    <name type="scientific">Neorhodopirellula pilleata</name>
    <dbReference type="NCBI Taxonomy" id="2714738"/>
    <lineage>
        <taxon>Bacteria</taxon>
        <taxon>Pseudomonadati</taxon>
        <taxon>Planctomycetota</taxon>
        <taxon>Planctomycetia</taxon>
        <taxon>Pirellulales</taxon>
        <taxon>Pirellulaceae</taxon>
        <taxon>Neorhodopirellula</taxon>
    </lineage>
</organism>
<proteinExistence type="predicted"/>
<comment type="caution">
    <text evidence="2">The sequence shown here is derived from an EMBL/GenBank/DDBJ whole genome shotgun (WGS) entry which is preliminary data.</text>
</comment>